<dbReference type="PIRSF" id="PIRSF006066">
    <property type="entry name" value="HI0050"/>
    <property type="match status" value="1"/>
</dbReference>
<accession>A0A3S9B2U9</accession>
<organism evidence="9 10">
    <name type="scientific">Georhizobium profundi</name>
    <dbReference type="NCBI Taxonomy" id="2341112"/>
    <lineage>
        <taxon>Bacteria</taxon>
        <taxon>Pseudomonadati</taxon>
        <taxon>Pseudomonadota</taxon>
        <taxon>Alphaproteobacteria</taxon>
        <taxon>Hyphomicrobiales</taxon>
        <taxon>Rhizobiaceae</taxon>
        <taxon>Georhizobium</taxon>
    </lineage>
</organism>
<comment type="caution">
    <text evidence="7">Lacks conserved residue(s) required for the propagation of feature annotation.</text>
</comment>
<dbReference type="NCBIfam" id="TIGR00786">
    <property type="entry name" value="dctM"/>
    <property type="match status" value="1"/>
</dbReference>
<evidence type="ECO:0000313" key="9">
    <source>
        <dbReference type="EMBL" id="AZN71232.1"/>
    </source>
</evidence>
<dbReference type="RefSeq" id="WP_126009329.1">
    <property type="nucleotide sequence ID" value="NZ_CP032509.1"/>
</dbReference>
<keyword evidence="10" id="KW-1185">Reference proteome</keyword>
<proteinExistence type="inferred from homology"/>
<dbReference type="Proteomes" id="UP000268192">
    <property type="component" value="Chromosome"/>
</dbReference>
<evidence type="ECO:0000256" key="7">
    <source>
        <dbReference type="RuleBase" id="RU369079"/>
    </source>
</evidence>
<comment type="subcellular location">
    <subcellularLocation>
        <location evidence="1 7">Cell inner membrane</location>
        <topology evidence="1 7">Multi-pass membrane protein</topology>
    </subcellularLocation>
</comment>
<feature type="transmembrane region" description="Helical" evidence="7">
    <location>
        <begin position="176"/>
        <end position="200"/>
    </location>
</feature>
<dbReference type="GO" id="GO:0022857">
    <property type="term" value="F:transmembrane transporter activity"/>
    <property type="evidence" value="ECO:0007669"/>
    <property type="project" value="UniProtKB-UniRule"/>
</dbReference>
<keyword evidence="6 7" id="KW-0472">Membrane</keyword>
<dbReference type="PANTHER" id="PTHR33362">
    <property type="entry name" value="SIALIC ACID TRAP TRANSPORTER PERMEASE PROTEIN SIAT-RELATED"/>
    <property type="match status" value="1"/>
</dbReference>
<evidence type="ECO:0000256" key="6">
    <source>
        <dbReference type="ARBA" id="ARBA00023136"/>
    </source>
</evidence>
<comment type="similarity">
    <text evidence="7">Belongs to the TRAP transporter large permease family.</text>
</comment>
<keyword evidence="4 7" id="KW-0812">Transmembrane</keyword>
<dbReference type="InterPro" id="IPR010656">
    <property type="entry name" value="DctM"/>
</dbReference>
<dbReference type="OrthoDB" id="7339120at2"/>
<feature type="transmembrane region" description="Helical" evidence="7">
    <location>
        <begin position="142"/>
        <end position="164"/>
    </location>
</feature>
<dbReference type="KEGG" id="abaw:D5400_08075"/>
<name>A0A3S9B2U9_9HYPH</name>
<evidence type="ECO:0000256" key="4">
    <source>
        <dbReference type="ARBA" id="ARBA00022692"/>
    </source>
</evidence>
<feature type="transmembrane region" description="Helical" evidence="7">
    <location>
        <begin position="57"/>
        <end position="76"/>
    </location>
</feature>
<dbReference type="InterPro" id="IPR004681">
    <property type="entry name" value="TRAP_DctM"/>
</dbReference>
<evidence type="ECO:0000256" key="2">
    <source>
        <dbReference type="ARBA" id="ARBA00022475"/>
    </source>
</evidence>
<feature type="transmembrane region" description="Helical" evidence="7">
    <location>
        <begin position="366"/>
        <end position="391"/>
    </location>
</feature>
<keyword evidence="5 7" id="KW-1133">Transmembrane helix</keyword>
<keyword evidence="3 7" id="KW-0997">Cell inner membrane</keyword>
<evidence type="ECO:0000313" key="10">
    <source>
        <dbReference type="Proteomes" id="UP000268192"/>
    </source>
</evidence>
<keyword evidence="2" id="KW-1003">Cell membrane</keyword>
<feature type="transmembrane region" description="Helical" evidence="7">
    <location>
        <begin position="220"/>
        <end position="244"/>
    </location>
</feature>
<comment type="function">
    <text evidence="7">Part of the tripartite ATP-independent periplasmic (TRAP) transport system.</text>
</comment>
<evidence type="ECO:0000256" key="1">
    <source>
        <dbReference type="ARBA" id="ARBA00004429"/>
    </source>
</evidence>
<feature type="domain" description="TRAP C4-dicarboxylate transport system permease DctM subunit" evidence="8">
    <location>
        <begin position="11"/>
        <end position="428"/>
    </location>
</feature>
<protein>
    <recommendedName>
        <fullName evidence="7">TRAP transporter large permease protein</fullName>
    </recommendedName>
</protein>
<feature type="transmembrane region" description="Helical" evidence="7">
    <location>
        <begin position="326"/>
        <end position="354"/>
    </location>
</feature>
<keyword evidence="7" id="KW-0813">Transport</keyword>
<evidence type="ECO:0000259" key="8">
    <source>
        <dbReference type="Pfam" id="PF06808"/>
    </source>
</evidence>
<dbReference type="EMBL" id="CP032509">
    <property type="protein sequence ID" value="AZN71232.1"/>
    <property type="molecule type" value="Genomic_DNA"/>
</dbReference>
<feature type="transmembrane region" description="Helical" evidence="7">
    <location>
        <begin position="289"/>
        <end position="314"/>
    </location>
</feature>
<comment type="subunit">
    <text evidence="7">The complex comprises the extracytoplasmic solute receptor protein and the two transmembrane proteins.</text>
</comment>
<feature type="transmembrane region" description="Helical" evidence="7">
    <location>
        <begin position="403"/>
        <end position="425"/>
    </location>
</feature>
<evidence type="ECO:0000256" key="3">
    <source>
        <dbReference type="ARBA" id="ARBA00022519"/>
    </source>
</evidence>
<feature type="transmembrane region" description="Helical" evidence="7">
    <location>
        <begin position="97"/>
        <end position="122"/>
    </location>
</feature>
<dbReference type="AlphaFoldDB" id="A0A3S9B2U9"/>
<sequence length="438" mass="46250">MDWALTLSLMLGALILLLATGLPVAFAFIAVNVVGAYFILGGENGLIQMARNAFQSVANYSLAPIPLFILMGEILFQSRVAHRAIDAVERLVTRIPGRLAVVTVFGGTIFAALSGSTIANTAMLGSTLMPSMLKKGYHPTLAMGPIMASGAIAMLIPPSALAVLLGSLAGISISQILVAGIIPALILSAAFVVLIVMSALMRPDLAPSEELPQMTMWERWRPFCVYVLPLSGIFATVIGSLIVGIASPTDAAALGCLAAVVASLAYRSLTWANLVEALMETVKLTVMIMFIIAASQTFSQILSFSGATSGLIGLINGWELTSIQVLIGMILLLLFLGCFIDQVSMLMITIPIFIPLANSVGIDLLVLGVIYLLTMEIALLTPPFGLLLFVMQGVVPSSITMKHIYAAVTPFVMIKLVVLALIVAVPELGTWLPGLLAR</sequence>
<gene>
    <name evidence="9" type="ORF">D5400_08075</name>
</gene>
<evidence type="ECO:0000256" key="5">
    <source>
        <dbReference type="ARBA" id="ARBA00022989"/>
    </source>
</evidence>
<dbReference type="Pfam" id="PF06808">
    <property type="entry name" value="DctM"/>
    <property type="match status" value="1"/>
</dbReference>
<feature type="transmembrane region" description="Helical" evidence="7">
    <location>
        <begin position="251"/>
        <end position="269"/>
    </location>
</feature>
<dbReference type="GO" id="GO:0005886">
    <property type="term" value="C:plasma membrane"/>
    <property type="evidence" value="ECO:0007669"/>
    <property type="project" value="UniProtKB-SubCell"/>
</dbReference>
<reference evidence="9 10" key="1">
    <citation type="submission" date="2018-09" db="EMBL/GenBank/DDBJ databases">
        <title>Marinorhizobium profundi gen. nov., sp. nov., isolated from a deep-sea sediment sample from the New Britain Trench and proposal of Marinorhizobiaceae fam. nov. in the order Rhizobiales of the class Alphaproteobacteria.</title>
        <authorList>
            <person name="Cao J."/>
        </authorList>
    </citation>
    <scope>NUCLEOTIDE SEQUENCE [LARGE SCALE GENOMIC DNA]</scope>
    <source>
        <strain evidence="9 10">WS11</strain>
    </source>
</reference>